<dbReference type="SUPFAM" id="SSF53067">
    <property type="entry name" value="Actin-like ATPase domain"/>
    <property type="match status" value="1"/>
</dbReference>
<feature type="domain" description="Carbamoyltransferase" evidence="2">
    <location>
        <begin position="113"/>
        <end position="343"/>
    </location>
</feature>
<reference evidence="5" key="1">
    <citation type="journal article" date="2019" name="Int. J. Syst. Evol. Microbiol.">
        <title>The Global Catalogue of Microorganisms (GCM) 10K type strain sequencing project: providing services to taxonomists for standard genome sequencing and annotation.</title>
        <authorList>
            <consortium name="The Broad Institute Genomics Platform"/>
            <consortium name="The Broad Institute Genome Sequencing Center for Infectious Disease"/>
            <person name="Wu L."/>
            <person name="Ma J."/>
        </authorList>
    </citation>
    <scope>NUCLEOTIDE SEQUENCE [LARGE SCALE GENOMIC DNA]</scope>
    <source>
        <strain evidence="5">JCM 13249</strain>
    </source>
</reference>
<dbReference type="InterPro" id="IPR051338">
    <property type="entry name" value="NodU/CmcH_Carbamoyltrnsfr"/>
</dbReference>
<dbReference type="PANTHER" id="PTHR34847:SF1">
    <property type="entry name" value="NODULATION PROTEIN U"/>
    <property type="match status" value="1"/>
</dbReference>
<comment type="caution">
    <text evidence="4">The sequence shown here is derived from an EMBL/GenBank/DDBJ whole genome shotgun (WGS) entry which is preliminary data.</text>
</comment>
<dbReference type="Pfam" id="PF16861">
    <property type="entry name" value="Carbam_trans_C"/>
    <property type="match status" value="1"/>
</dbReference>
<sequence length="575" mass="61378">MRHMPVDAGAQPRDARYTLGVNIGFHDSSAALLRDGALVAMVEQEKVSRRKHALGQAPVAAIQECLALAGVDLDSLAGVAIGWDINLTRMAGRRRFSPVGLRALLFPDAPAGQLPPVTWVRHHLAHAASAYYACGEDNVAIIVIDGAGENQCTSLLHGRDGRIELLREWPIDQSLGFFYASASKWAGLGEWGAGKLMGLAAYGRPSGSLPLRALPDGYALSLDGVDQVGGENGGDLMTLSFPPAYEAAVRSAFACHYPYTERQGEDAMSYTDFAASVQQALEDAVLSLAAEARRRVDAPTLVLAGGVGMNCTMIGRLVDSGLYDRVYVPPVPTDVGVSFGAALVEARDSGVFTPVPMDHAYWSTPFTDVERAISDAGLVCRPLAEAGLARVAARTLADGGVVAWARGRGEVGQRALGTRSLLADPRDRGTWERLNIIKGREMWRPIAPSVLEEHLAEIFPAGVGDPAAFMLAASSVAPSMRRVMPATTHVDGSARPQRVQRATNPAYWQVIEEFRQLTGVPAVANTSFNLAGEPIVYTAADAVSTFVRAKDIDLLVLDRYVVARGYADLPEDPVG</sequence>
<evidence type="ECO:0000313" key="4">
    <source>
        <dbReference type="EMBL" id="GAA1766854.1"/>
    </source>
</evidence>
<keyword evidence="5" id="KW-1185">Reference proteome</keyword>
<dbReference type="SUPFAM" id="SSF55821">
    <property type="entry name" value="YrdC/RibB"/>
    <property type="match status" value="1"/>
</dbReference>
<feature type="domain" description="Carbamoyltransferase C-terminal" evidence="3">
    <location>
        <begin position="393"/>
        <end position="563"/>
    </location>
</feature>
<dbReference type="InterPro" id="IPR031730">
    <property type="entry name" value="Carbam_trans_C"/>
</dbReference>
<organism evidence="4 5">
    <name type="scientific">Luedemannella helvata</name>
    <dbReference type="NCBI Taxonomy" id="349315"/>
    <lineage>
        <taxon>Bacteria</taxon>
        <taxon>Bacillati</taxon>
        <taxon>Actinomycetota</taxon>
        <taxon>Actinomycetes</taxon>
        <taxon>Micromonosporales</taxon>
        <taxon>Micromonosporaceae</taxon>
        <taxon>Luedemannella</taxon>
    </lineage>
</organism>
<dbReference type="InterPro" id="IPR003696">
    <property type="entry name" value="Carbtransf_dom"/>
</dbReference>
<dbReference type="Gene3D" id="3.90.870.20">
    <property type="entry name" value="Carbamoyltransferase, C-terminal domain"/>
    <property type="match status" value="1"/>
</dbReference>
<dbReference type="CDD" id="cd24098">
    <property type="entry name" value="ASKHA_NBD_TobZ_N"/>
    <property type="match status" value="1"/>
</dbReference>
<name>A0ABP4WZP6_9ACTN</name>
<accession>A0ABP4WZP6</accession>
<dbReference type="InterPro" id="IPR017945">
    <property type="entry name" value="DHBP_synth_RibB-like_a/b_dom"/>
</dbReference>
<dbReference type="Gene3D" id="3.30.420.40">
    <property type="match status" value="2"/>
</dbReference>
<dbReference type="EMBL" id="BAAALS010000023">
    <property type="protein sequence ID" value="GAA1766854.1"/>
    <property type="molecule type" value="Genomic_DNA"/>
</dbReference>
<feature type="domain" description="Carbamoyltransferase" evidence="2">
    <location>
        <begin position="19"/>
        <end position="76"/>
    </location>
</feature>
<evidence type="ECO:0000256" key="1">
    <source>
        <dbReference type="ARBA" id="ARBA00006129"/>
    </source>
</evidence>
<dbReference type="InterPro" id="IPR038152">
    <property type="entry name" value="Carbam_trans_C_sf"/>
</dbReference>
<dbReference type="PANTHER" id="PTHR34847">
    <property type="entry name" value="NODULATION PROTEIN U"/>
    <property type="match status" value="1"/>
</dbReference>
<dbReference type="InterPro" id="IPR043129">
    <property type="entry name" value="ATPase_NBD"/>
</dbReference>
<dbReference type="Pfam" id="PF02543">
    <property type="entry name" value="Carbam_trans_N"/>
    <property type="match status" value="2"/>
</dbReference>
<comment type="similarity">
    <text evidence="1">Belongs to the NodU/CmcH family.</text>
</comment>
<dbReference type="Proteomes" id="UP001500655">
    <property type="component" value="Unassembled WGS sequence"/>
</dbReference>
<protein>
    <submittedName>
        <fullName evidence="4">Carbamoyltransferase</fullName>
    </submittedName>
</protein>
<evidence type="ECO:0000259" key="3">
    <source>
        <dbReference type="Pfam" id="PF16861"/>
    </source>
</evidence>
<evidence type="ECO:0000259" key="2">
    <source>
        <dbReference type="Pfam" id="PF02543"/>
    </source>
</evidence>
<gene>
    <name evidence="4" type="ORF">GCM10009681_42440</name>
</gene>
<evidence type="ECO:0000313" key="5">
    <source>
        <dbReference type="Proteomes" id="UP001500655"/>
    </source>
</evidence>
<proteinExistence type="inferred from homology"/>